<organism evidence="2 3">
    <name type="scientific">Lasiosphaeria hispida</name>
    <dbReference type="NCBI Taxonomy" id="260671"/>
    <lineage>
        <taxon>Eukaryota</taxon>
        <taxon>Fungi</taxon>
        <taxon>Dikarya</taxon>
        <taxon>Ascomycota</taxon>
        <taxon>Pezizomycotina</taxon>
        <taxon>Sordariomycetes</taxon>
        <taxon>Sordariomycetidae</taxon>
        <taxon>Sordariales</taxon>
        <taxon>Lasiosphaeriaceae</taxon>
        <taxon>Lasiosphaeria</taxon>
    </lineage>
</organism>
<evidence type="ECO:0000313" key="3">
    <source>
        <dbReference type="Proteomes" id="UP001275084"/>
    </source>
</evidence>
<gene>
    <name evidence="2" type="ORF">B0T25DRAFT_536013</name>
</gene>
<dbReference type="Proteomes" id="UP001275084">
    <property type="component" value="Unassembled WGS sequence"/>
</dbReference>
<dbReference type="AlphaFoldDB" id="A0AAJ0MIS0"/>
<evidence type="ECO:0000313" key="2">
    <source>
        <dbReference type="EMBL" id="KAK3360619.1"/>
    </source>
</evidence>
<feature type="signal peptide" evidence="1">
    <location>
        <begin position="1"/>
        <end position="20"/>
    </location>
</feature>
<dbReference type="EMBL" id="JAUIQD010000002">
    <property type="protein sequence ID" value="KAK3360619.1"/>
    <property type="molecule type" value="Genomic_DNA"/>
</dbReference>
<accession>A0AAJ0MIS0</accession>
<evidence type="ECO:0008006" key="4">
    <source>
        <dbReference type="Google" id="ProtNLM"/>
    </source>
</evidence>
<sequence>MRPNVHIVSLTSIWQILTSSLPFQQSLPCTSPYAPCTSPMQGWGFCMGKIRIPPLYFLSYSGSQGPRLHWPIHTYYVDDFTLSW</sequence>
<protein>
    <recommendedName>
        <fullName evidence="4">Secreted protein</fullName>
    </recommendedName>
</protein>
<reference evidence="2" key="2">
    <citation type="submission" date="2023-06" db="EMBL/GenBank/DDBJ databases">
        <authorList>
            <consortium name="Lawrence Berkeley National Laboratory"/>
            <person name="Haridas S."/>
            <person name="Hensen N."/>
            <person name="Bonometti L."/>
            <person name="Westerberg I."/>
            <person name="Brannstrom I.O."/>
            <person name="Guillou S."/>
            <person name="Cros-Aarteil S."/>
            <person name="Calhoun S."/>
            <person name="Kuo A."/>
            <person name="Mondo S."/>
            <person name="Pangilinan J."/>
            <person name="Riley R."/>
            <person name="Labutti K."/>
            <person name="Andreopoulos B."/>
            <person name="Lipzen A."/>
            <person name="Chen C."/>
            <person name="Yanf M."/>
            <person name="Daum C."/>
            <person name="Ng V."/>
            <person name="Clum A."/>
            <person name="Steindorff A."/>
            <person name="Ohm R."/>
            <person name="Martin F."/>
            <person name="Silar P."/>
            <person name="Natvig D."/>
            <person name="Lalanne C."/>
            <person name="Gautier V."/>
            <person name="Ament-Velasquez S.L."/>
            <person name="Kruys A."/>
            <person name="Hutchinson M.I."/>
            <person name="Powell A.J."/>
            <person name="Barry K."/>
            <person name="Miller A.N."/>
            <person name="Grigoriev I.V."/>
            <person name="Debuchy R."/>
            <person name="Gladieux P."/>
            <person name="Thoren M.H."/>
            <person name="Johannesson H."/>
        </authorList>
    </citation>
    <scope>NUCLEOTIDE SEQUENCE</scope>
    <source>
        <strain evidence="2">CBS 955.72</strain>
    </source>
</reference>
<evidence type="ECO:0000256" key="1">
    <source>
        <dbReference type="SAM" id="SignalP"/>
    </source>
</evidence>
<keyword evidence="1" id="KW-0732">Signal</keyword>
<comment type="caution">
    <text evidence="2">The sequence shown here is derived from an EMBL/GenBank/DDBJ whole genome shotgun (WGS) entry which is preliminary data.</text>
</comment>
<proteinExistence type="predicted"/>
<feature type="chain" id="PRO_5042470523" description="Secreted protein" evidence="1">
    <location>
        <begin position="21"/>
        <end position="84"/>
    </location>
</feature>
<reference evidence="2" key="1">
    <citation type="journal article" date="2023" name="Mol. Phylogenet. Evol.">
        <title>Genome-scale phylogeny and comparative genomics of the fungal order Sordariales.</title>
        <authorList>
            <person name="Hensen N."/>
            <person name="Bonometti L."/>
            <person name="Westerberg I."/>
            <person name="Brannstrom I.O."/>
            <person name="Guillou S."/>
            <person name="Cros-Aarteil S."/>
            <person name="Calhoun S."/>
            <person name="Haridas S."/>
            <person name="Kuo A."/>
            <person name="Mondo S."/>
            <person name="Pangilinan J."/>
            <person name="Riley R."/>
            <person name="LaButti K."/>
            <person name="Andreopoulos B."/>
            <person name="Lipzen A."/>
            <person name="Chen C."/>
            <person name="Yan M."/>
            <person name="Daum C."/>
            <person name="Ng V."/>
            <person name="Clum A."/>
            <person name="Steindorff A."/>
            <person name="Ohm R.A."/>
            <person name="Martin F."/>
            <person name="Silar P."/>
            <person name="Natvig D.O."/>
            <person name="Lalanne C."/>
            <person name="Gautier V."/>
            <person name="Ament-Velasquez S.L."/>
            <person name="Kruys A."/>
            <person name="Hutchinson M.I."/>
            <person name="Powell A.J."/>
            <person name="Barry K."/>
            <person name="Miller A.N."/>
            <person name="Grigoriev I.V."/>
            <person name="Debuchy R."/>
            <person name="Gladieux P."/>
            <person name="Hiltunen Thoren M."/>
            <person name="Johannesson H."/>
        </authorList>
    </citation>
    <scope>NUCLEOTIDE SEQUENCE</scope>
    <source>
        <strain evidence="2">CBS 955.72</strain>
    </source>
</reference>
<name>A0AAJ0MIS0_9PEZI</name>
<keyword evidence="3" id="KW-1185">Reference proteome</keyword>